<name>A0A834FD63_ORYME</name>
<evidence type="ECO:0000256" key="2">
    <source>
        <dbReference type="ARBA" id="ARBA00022786"/>
    </source>
</evidence>
<dbReference type="InterPro" id="IPR000569">
    <property type="entry name" value="HECT_dom"/>
</dbReference>
<evidence type="ECO:0000313" key="5">
    <source>
        <dbReference type="EMBL" id="KAF6726617.1"/>
    </source>
</evidence>
<feature type="active site" description="Glycyl thioester intermediate" evidence="3">
    <location>
        <position position="67"/>
    </location>
</feature>
<dbReference type="SUPFAM" id="SSF56204">
    <property type="entry name" value="Hect, E3 ligase catalytic domain"/>
    <property type="match status" value="1"/>
</dbReference>
<sequence>MKKELRDTFSDKMLTEEEEQLVDVLSPGHVLAFATGSSRVPGVGFHPLPKLSFVHEEDKTIPIAHTCGNELKLFVNAKTTADDEEFSYCLLVALMNGSLFSTI</sequence>
<evidence type="ECO:0000256" key="1">
    <source>
        <dbReference type="ARBA" id="ARBA00022679"/>
    </source>
</evidence>
<evidence type="ECO:0000256" key="3">
    <source>
        <dbReference type="PROSITE-ProRule" id="PRU00104"/>
    </source>
</evidence>
<evidence type="ECO:0000259" key="4">
    <source>
        <dbReference type="PROSITE" id="PS50237"/>
    </source>
</evidence>
<evidence type="ECO:0000313" key="6">
    <source>
        <dbReference type="Proteomes" id="UP000646548"/>
    </source>
</evidence>
<gene>
    <name evidence="5" type="ORF">FQA47_010802</name>
</gene>
<feature type="domain" description="HECT" evidence="4">
    <location>
        <begin position="30"/>
        <end position="73"/>
    </location>
</feature>
<dbReference type="EMBL" id="WKFB01000323">
    <property type="protein sequence ID" value="KAF6726617.1"/>
    <property type="molecule type" value="Genomic_DNA"/>
</dbReference>
<dbReference type="PROSITE" id="PS50237">
    <property type="entry name" value="HECT"/>
    <property type="match status" value="1"/>
</dbReference>
<dbReference type="Pfam" id="PF00632">
    <property type="entry name" value="HECT"/>
    <property type="match status" value="1"/>
</dbReference>
<dbReference type="Proteomes" id="UP000646548">
    <property type="component" value="Unassembled WGS sequence"/>
</dbReference>
<organism evidence="5 6">
    <name type="scientific">Oryzias melastigma</name>
    <name type="common">Marine medaka</name>
    <dbReference type="NCBI Taxonomy" id="30732"/>
    <lineage>
        <taxon>Eukaryota</taxon>
        <taxon>Metazoa</taxon>
        <taxon>Chordata</taxon>
        <taxon>Craniata</taxon>
        <taxon>Vertebrata</taxon>
        <taxon>Euteleostomi</taxon>
        <taxon>Actinopterygii</taxon>
        <taxon>Neopterygii</taxon>
        <taxon>Teleostei</taxon>
        <taxon>Neoteleostei</taxon>
        <taxon>Acanthomorphata</taxon>
        <taxon>Ovalentaria</taxon>
        <taxon>Atherinomorphae</taxon>
        <taxon>Beloniformes</taxon>
        <taxon>Adrianichthyidae</taxon>
        <taxon>Oryziinae</taxon>
        <taxon>Oryzias</taxon>
    </lineage>
</organism>
<dbReference type="AlphaFoldDB" id="A0A834FD63"/>
<accession>A0A834FD63</accession>
<dbReference type="GO" id="GO:0004842">
    <property type="term" value="F:ubiquitin-protein transferase activity"/>
    <property type="evidence" value="ECO:0007669"/>
    <property type="project" value="InterPro"/>
</dbReference>
<proteinExistence type="predicted"/>
<reference evidence="5" key="1">
    <citation type="journal article" name="BMC Genomics">
        <title>Long-read sequencing and de novo genome assembly of marine medaka (Oryzias melastigma).</title>
        <authorList>
            <person name="Liang P."/>
            <person name="Saqib H.S.A."/>
            <person name="Ni X."/>
            <person name="Shen Y."/>
        </authorList>
    </citation>
    <scope>NUCLEOTIDE SEQUENCE</scope>
    <source>
        <strain evidence="5">Bigg-433</strain>
    </source>
</reference>
<protein>
    <recommendedName>
        <fullName evidence="4">HECT domain-containing protein</fullName>
    </recommendedName>
</protein>
<keyword evidence="2 3" id="KW-0833">Ubl conjugation pathway</keyword>
<comment type="caution">
    <text evidence="5">The sequence shown here is derived from an EMBL/GenBank/DDBJ whole genome shotgun (WGS) entry which is preliminary data.</text>
</comment>
<dbReference type="Gene3D" id="3.30.2410.10">
    <property type="entry name" value="Hect, E3 ligase catalytic domain"/>
    <property type="match status" value="1"/>
</dbReference>
<keyword evidence="1" id="KW-0808">Transferase</keyword>
<dbReference type="InterPro" id="IPR035983">
    <property type="entry name" value="Hect_E3_ubiquitin_ligase"/>
</dbReference>